<name>A0A6G9YYV7_9NOCA</name>
<dbReference type="RefSeq" id="WP_167485845.1">
    <property type="nucleotide sequence ID" value="NZ_CP046173.1"/>
</dbReference>
<sequence>MHSRAVIASRGARLICALAFASSFTASSDMAARCGISLPMTYPLVVDGLIVVATIAVDELRGWAAAYAWSLLGTSTALAMWVTGTHAFLPPDAAVPIQLRVTMAITAPIAMLAATHLAMMLRRNASQSPIAETDAAPENVATLGPVDSVATDPITETAQDLAVSLLPHLRRVVDASTFASVDDHETVDDAAPENASDVRARAVALIRDTDWSNYRIAREVGRSEATVRRWRHAERVTASA</sequence>
<feature type="signal peptide" evidence="2">
    <location>
        <begin position="1"/>
        <end position="31"/>
    </location>
</feature>
<keyword evidence="1" id="KW-0472">Membrane</keyword>
<dbReference type="InterPro" id="IPR021235">
    <property type="entry name" value="DUF2637"/>
</dbReference>
<keyword evidence="1" id="KW-0812">Transmembrane</keyword>
<feature type="transmembrane region" description="Helical" evidence="1">
    <location>
        <begin position="64"/>
        <end position="89"/>
    </location>
</feature>
<dbReference type="Pfam" id="PF10935">
    <property type="entry name" value="DUF2637"/>
    <property type="match status" value="1"/>
</dbReference>
<dbReference type="AlphaFoldDB" id="A0A6G9YYV7"/>
<dbReference type="Proteomes" id="UP000500953">
    <property type="component" value="Chromosome"/>
</dbReference>
<reference evidence="3 4" key="1">
    <citation type="journal article" date="2019" name="ACS Chem. Biol.">
        <title>Identification and Mobilization of a Cryptic Antibiotic Biosynthesis Gene Locus from a Human-Pathogenic Nocardia Isolate.</title>
        <authorList>
            <person name="Herisse M."/>
            <person name="Ishida K."/>
            <person name="Porter J.L."/>
            <person name="Howden B."/>
            <person name="Hertweck C."/>
            <person name="Stinear T.P."/>
            <person name="Pidot S.J."/>
        </authorList>
    </citation>
    <scope>NUCLEOTIDE SEQUENCE [LARGE SCALE GENOMIC DNA]</scope>
    <source>
        <strain evidence="3 4">AUSMDU00012715</strain>
    </source>
</reference>
<feature type="chain" id="PRO_5026191125" evidence="2">
    <location>
        <begin position="32"/>
        <end position="240"/>
    </location>
</feature>
<protein>
    <submittedName>
        <fullName evidence="3">DUF2637 domain-containing protein</fullName>
    </submittedName>
</protein>
<evidence type="ECO:0000313" key="4">
    <source>
        <dbReference type="Proteomes" id="UP000500953"/>
    </source>
</evidence>
<dbReference type="EMBL" id="CP046173">
    <property type="protein sequence ID" value="QIS18519.1"/>
    <property type="molecule type" value="Genomic_DNA"/>
</dbReference>
<evidence type="ECO:0000313" key="3">
    <source>
        <dbReference type="EMBL" id="QIS18519.1"/>
    </source>
</evidence>
<keyword evidence="2" id="KW-0732">Signal</keyword>
<gene>
    <name evidence="3" type="ORF">F6W96_09695</name>
</gene>
<proteinExistence type="predicted"/>
<keyword evidence="1" id="KW-1133">Transmembrane helix</keyword>
<accession>A0A6G9YYV7</accession>
<feature type="transmembrane region" description="Helical" evidence="1">
    <location>
        <begin position="41"/>
        <end position="57"/>
    </location>
</feature>
<organism evidence="3 4">
    <name type="scientific">Nocardia terpenica</name>
    <dbReference type="NCBI Taxonomy" id="455432"/>
    <lineage>
        <taxon>Bacteria</taxon>
        <taxon>Bacillati</taxon>
        <taxon>Actinomycetota</taxon>
        <taxon>Actinomycetes</taxon>
        <taxon>Mycobacteriales</taxon>
        <taxon>Nocardiaceae</taxon>
        <taxon>Nocardia</taxon>
    </lineage>
</organism>
<feature type="transmembrane region" description="Helical" evidence="1">
    <location>
        <begin position="101"/>
        <end position="121"/>
    </location>
</feature>
<evidence type="ECO:0000256" key="2">
    <source>
        <dbReference type="SAM" id="SignalP"/>
    </source>
</evidence>
<evidence type="ECO:0000256" key="1">
    <source>
        <dbReference type="SAM" id="Phobius"/>
    </source>
</evidence>
<dbReference type="Pfam" id="PF13384">
    <property type="entry name" value="HTH_23"/>
    <property type="match status" value="1"/>
</dbReference>